<dbReference type="Proteomes" id="UP000648257">
    <property type="component" value="Unassembled WGS sequence"/>
</dbReference>
<keyword evidence="3" id="KW-1185">Reference proteome</keyword>
<keyword evidence="1" id="KW-0812">Transmembrane</keyword>
<gene>
    <name evidence="2" type="ORF">H8K52_10815</name>
</gene>
<reference evidence="2 3" key="1">
    <citation type="submission" date="2020-08" db="EMBL/GenBank/DDBJ databases">
        <title>Novel species isolated from subtropical streams in China.</title>
        <authorList>
            <person name="Lu H."/>
        </authorList>
    </citation>
    <scope>NUCLEOTIDE SEQUENCE [LARGE SCALE GENOMIC DNA]</scope>
    <source>
        <strain evidence="2 3">KACC 16656</strain>
    </source>
</reference>
<feature type="transmembrane region" description="Helical" evidence="1">
    <location>
        <begin position="20"/>
        <end position="42"/>
    </location>
</feature>
<name>A0ABR6X5G5_9BURK</name>
<proteinExistence type="predicted"/>
<dbReference type="EMBL" id="JACOFW010000010">
    <property type="protein sequence ID" value="MBC3807835.1"/>
    <property type="molecule type" value="Genomic_DNA"/>
</dbReference>
<organism evidence="2 3">
    <name type="scientific">Undibacterium seohonense</name>
    <dbReference type="NCBI Taxonomy" id="1344950"/>
    <lineage>
        <taxon>Bacteria</taxon>
        <taxon>Pseudomonadati</taxon>
        <taxon>Pseudomonadota</taxon>
        <taxon>Betaproteobacteria</taxon>
        <taxon>Burkholderiales</taxon>
        <taxon>Oxalobacteraceae</taxon>
        <taxon>Undibacterium</taxon>
    </lineage>
</organism>
<dbReference type="RefSeq" id="WP_186922911.1">
    <property type="nucleotide sequence ID" value="NZ_JACOFW010000010.1"/>
</dbReference>
<evidence type="ECO:0000256" key="1">
    <source>
        <dbReference type="SAM" id="Phobius"/>
    </source>
</evidence>
<comment type="caution">
    <text evidence="2">The sequence shown here is derived from an EMBL/GenBank/DDBJ whole genome shotgun (WGS) entry which is preliminary data.</text>
</comment>
<feature type="transmembrane region" description="Helical" evidence="1">
    <location>
        <begin position="161"/>
        <end position="181"/>
    </location>
</feature>
<evidence type="ECO:0000313" key="2">
    <source>
        <dbReference type="EMBL" id="MBC3807835.1"/>
    </source>
</evidence>
<accession>A0ABR6X5G5</accession>
<keyword evidence="1" id="KW-1133">Transmembrane helix</keyword>
<evidence type="ECO:0000313" key="3">
    <source>
        <dbReference type="Proteomes" id="UP000648257"/>
    </source>
</evidence>
<keyword evidence="1" id="KW-0472">Membrane</keyword>
<feature type="transmembrane region" description="Helical" evidence="1">
    <location>
        <begin position="75"/>
        <end position="96"/>
    </location>
</feature>
<sequence length="195" mass="22016">MNLERNKRIAAFRKISGYLLWLFTPLLTLAYLGGIAGLLALISVDSGNIDLQQSIIKLIDDPNQLGEFFKPGITLTARIFLLIFLGLFLAPLIYILTHVQNLVQCFHSGDVFNARALNHARKAYRVNFYFSWIAILVHFLAICFVASQLDNGNGERFLNWCYLSGITLIDLGFYSLILWALEIGTDLNEEAELTI</sequence>
<protein>
    <recommendedName>
        <fullName evidence="4">DUF2975 domain-containing protein</fullName>
    </recommendedName>
</protein>
<evidence type="ECO:0008006" key="4">
    <source>
        <dbReference type="Google" id="ProtNLM"/>
    </source>
</evidence>
<feature type="transmembrane region" description="Helical" evidence="1">
    <location>
        <begin position="128"/>
        <end position="149"/>
    </location>
</feature>